<sequence>MLIFVDQLNLSPTAKRGIYFLTEKSEAFSVFKNFKIHVEKEADSLIKGLHTNQGESLHQRNSPIFAVKMLHIHHNKTELQNRRTEPL</sequence>
<protein>
    <submittedName>
        <fullName evidence="1">Uncharacterized protein</fullName>
    </submittedName>
</protein>
<evidence type="ECO:0000313" key="2">
    <source>
        <dbReference type="Proteomes" id="UP000257109"/>
    </source>
</evidence>
<dbReference type="Proteomes" id="UP000257109">
    <property type="component" value="Unassembled WGS sequence"/>
</dbReference>
<organism evidence="1 2">
    <name type="scientific">Mucuna pruriens</name>
    <name type="common">Velvet bean</name>
    <name type="synonym">Dolichos pruriens</name>
    <dbReference type="NCBI Taxonomy" id="157652"/>
    <lineage>
        <taxon>Eukaryota</taxon>
        <taxon>Viridiplantae</taxon>
        <taxon>Streptophyta</taxon>
        <taxon>Embryophyta</taxon>
        <taxon>Tracheophyta</taxon>
        <taxon>Spermatophyta</taxon>
        <taxon>Magnoliopsida</taxon>
        <taxon>eudicotyledons</taxon>
        <taxon>Gunneridae</taxon>
        <taxon>Pentapetalae</taxon>
        <taxon>rosids</taxon>
        <taxon>fabids</taxon>
        <taxon>Fabales</taxon>
        <taxon>Fabaceae</taxon>
        <taxon>Papilionoideae</taxon>
        <taxon>50 kb inversion clade</taxon>
        <taxon>NPAAA clade</taxon>
        <taxon>indigoferoid/millettioid clade</taxon>
        <taxon>Phaseoleae</taxon>
        <taxon>Mucuna</taxon>
    </lineage>
</organism>
<evidence type="ECO:0000313" key="1">
    <source>
        <dbReference type="EMBL" id="RDX67098.1"/>
    </source>
</evidence>
<name>A0A371EM24_MUCPR</name>
<comment type="caution">
    <text evidence="1">The sequence shown here is derived from an EMBL/GenBank/DDBJ whole genome shotgun (WGS) entry which is preliminary data.</text>
</comment>
<reference evidence="1" key="1">
    <citation type="submission" date="2018-05" db="EMBL/GenBank/DDBJ databases">
        <title>Draft genome of Mucuna pruriens seed.</title>
        <authorList>
            <person name="Nnadi N.E."/>
            <person name="Vos R."/>
            <person name="Hasami M.H."/>
            <person name="Devisetty U.K."/>
            <person name="Aguiy J.C."/>
        </authorList>
    </citation>
    <scope>NUCLEOTIDE SEQUENCE [LARGE SCALE GENOMIC DNA]</scope>
    <source>
        <strain evidence="1">JCA_2017</strain>
    </source>
</reference>
<accession>A0A371EM24</accession>
<gene>
    <name evidence="1" type="ORF">CR513_54071</name>
</gene>
<dbReference type="AlphaFoldDB" id="A0A371EM24"/>
<keyword evidence="2" id="KW-1185">Reference proteome</keyword>
<proteinExistence type="predicted"/>
<feature type="non-terminal residue" evidence="1">
    <location>
        <position position="1"/>
    </location>
</feature>
<dbReference type="EMBL" id="QJKJ01013136">
    <property type="protein sequence ID" value="RDX67098.1"/>
    <property type="molecule type" value="Genomic_DNA"/>
</dbReference>